<keyword evidence="6" id="KW-0175">Coiled coil</keyword>
<dbReference type="Pfam" id="PF00201">
    <property type="entry name" value="UDPGT"/>
    <property type="match status" value="1"/>
</dbReference>
<evidence type="ECO:0000256" key="2">
    <source>
        <dbReference type="ARBA" id="ARBA00022676"/>
    </source>
</evidence>
<keyword evidence="2 4" id="KW-0328">Glycosyltransferase</keyword>
<dbReference type="SUPFAM" id="SSF53756">
    <property type="entry name" value="UDP-Glycosyltransferase/glycogen phosphorylase"/>
    <property type="match status" value="1"/>
</dbReference>
<evidence type="ECO:0000256" key="3">
    <source>
        <dbReference type="ARBA" id="ARBA00022679"/>
    </source>
</evidence>
<dbReference type="GO" id="GO:0035251">
    <property type="term" value="F:UDP-glucosyltransferase activity"/>
    <property type="evidence" value="ECO:0007669"/>
    <property type="project" value="InterPro"/>
</dbReference>
<comment type="caution">
    <text evidence="7">The sequence shown here is derived from an EMBL/GenBank/DDBJ whole genome shotgun (WGS) entry which is preliminary data.</text>
</comment>
<dbReference type="CDD" id="cd03784">
    <property type="entry name" value="GT1_Gtf-like"/>
    <property type="match status" value="1"/>
</dbReference>
<dbReference type="InterPro" id="IPR002213">
    <property type="entry name" value="UDP_glucos_trans"/>
</dbReference>
<evidence type="ECO:0000256" key="6">
    <source>
        <dbReference type="SAM" id="Coils"/>
    </source>
</evidence>
<keyword evidence="3 4" id="KW-0808">Transferase</keyword>
<organism evidence="7 8">
    <name type="scientific">Ziziphus jujuba var. spinosa</name>
    <dbReference type="NCBI Taxonomy" id="714518"/>
    <lineage>
        <taxon>Eukaryota</taxon>
        <taxon>Viridiplantae</taxon>
        <taxon>Streptophyta</taxon>
        <taxon>Embryophyta</taxon>
        <taxon>Tracheophyta</taxon>
        <taxon>Spermatophyta</taxon>
        <taxon>Magnoliopsida</taxon>
        <taxon>eudicotyledons</taxon>
        <taxon>Gunneridae</taxon>
        <taxon>Pentapetalae</taxon>
        <taxon>rosids</taxon>
        <taxon>fabids</taxon>
        <taxon>Rosales</taxon>
        <taxon>Rhamnaceae</taxon>
        <taxon>Paliureae</taxon>
        <taxon>Ziziphus</taxon>
    </lineage>
</organism>
<accession>A0A978UZW4</accession>
<evidence type="ECO:0000256" key="1">
    <source>
        <dbReference type="ARBA" id="ARBA00009995"/>
    </source>
</evidence>
<evidence type="ECO:0000256" key="5">
    <source>
        <dbReference type="RuleBase" id="RU362057"/>
    </source>
</evidence>
<feature type="coiled-coil region" evidence="6">
    <location>
        <begin position="404"/>
        <end position="431"/>
    </location>
</feature>
<dbReference type="InterPro" id="IPR035595">
    <property type="entry name" value="UDP_glycos_trans_CS"/>
</dbReference>
<evidence type="ECO:0000313" key="8">
    <source>
        <dbReference type="Proteomes" id="UP000813462"/>
    </source>
</evidence>
<dbReference type="Gene3D" id="3.40.50.2000">
    <property type="entry name" value="Glycogen Phosphorylase B"/>
    <property type="match status" value="2"/>
</dbReference>
<dbReference type="EC" id="2.4.1.-" evidence="5"/>
<dbReference type="PANTHER" id="PTHR48048:SF45">
    <property type="entry name" value="GLYCOSYLTRANSFERASE"/>
    <property type="match status" value="1"/>
</dbReference>
<dbReference type="Proteomes" id="UP000813462">
    <property type="component" value="Unassembled WGS sequence"/>
</dbReference>
<comment type="similarity">
    <text evidence="1 4">Belongs to the UDP-glycosyltransferase family.</text>
</comment>
<dbReference type="InterPro" id="IPR050481">
    <property type="entry name" value="UDP-glycosyltransf_plant"/>
</dbReference>
<sequence>MLVTKPQFDPKFGDYVESLVAASPVSERINFVALQSDHAFTETNHNVMFSLFMEHQKPQVKNAVSKLIQSSEADKDDDDDSPPRLAGFVIDQLCSCMIDVANEFRVPSYVFFTVSAGFTGLMFHLQALRYEENINPAELNNDPDAKLVLPSFVNPVPVWTFPEPVLDKAACTFFLNHHRRIRKAKGIIVNTFLELEPKTIKFLSDHDQFPPVYSVGPSINLTGYNSHVASAGDGNGSDVIRWLDDQPHSSVLFLCFGNVGSFDERQVKEIGYALENSGTRFLWSLRQRPSSATDSRPNGEYTESMEVFVKEFLDRTAGKGKIIKWAPQVAILSHPAVGGFVSHCGWNSILESLWFGVPIATWPLYAEQQLNAFELVKELGLAVDIKLDYAMVFNSEKDQVVVSAQEIEVKIRRLMEQDSDLRKRAKEFREKSRKAVMDGGSSYSSLGRLINDVINNTP</sequence>
<dbReference type="EMBL" id="JAEACU010000008">
    <property type="protein sequence ID" value="KAH7520530.1"/>
    <property type="molecule type" value="Genomic_DNA"/>
</dbReference>
<dbReference type="PANTHER" id="PTHR48048">
    <property type="entry name" value="GLYCOSYLTRANSFERASE"/>
    <property type="match status" value="1"/>
</dbReference>
<name>A0A978UZW4_ZIZJJ</name>
<protein>
    <recommendedName>
        <fullName evidence="5">Glycosyltransferase</fullName>
        <ecNumber evidence="5">2.4.1.-</ecNumber>
    </recommendedName>
</protein>
<gene>
    <name evidence="7" type="ORF">FEM48_Zijuj08G0153700</name>
</gene>
<dbReference type="AlphaFoldDB" id="A0A978UZW4"/>
<reference evidence="7" key="1">
    <citation type="journal article" date="2021" name="Front. Plant Sci.">
        <title>Chromosome-Scale Genome Assembly for Chinese Sour Jujube and Insights Into Its Genome Evolution and Domestication Signature.</title>
        <authorList>
            <person name="Shen L.-Y."/>
            <person name="Luo H."/>
            <person name="Wang X.-L."/>
            <person name="Wang X.-M."/>
            <person name="Qiu X.-J."/>
            <person name="Liu H."/>
            <person name="Zhou S.-S."/>
            <person name="Jia K.-H."/>
            <person name="Nie S."/>
            <person name="Bao Y.-T."/>
            <person name="Zhang R.-G."/>
            <person name="Yun Q.-Z."/>
            <person name="Chai Y.-H."/>
            <person name="Lu J.-Y."/>
            <person name="Li Y."/>
            <person name="Zhao S.-W."/>
            <person name="Mao J.-F."/>
            <person name="Jia S.-G."/>
            <person name="Mao Y.-M."/>
        </authorList>
    </citation>
    <scope>NUCLEOTIDE SEQUENCE</scope>
    <source>
        <strain evidence="7">AT0</strain>
        <tissue evidence="7">Leaf</tissue>
    </source>
</reference>
<dbReference type="FunFam" id="3.40.50.2000:FF:000056">
    <property type="entry name" value="Glycosyltransferase"/>
    <property type="match status" value="1"/>
</dbReference>
<dbReference type="PROSITE" id="PS00375">
    <property type="entry name" value="UDPGT"/>
    <property type="match status" value="1"/>
</dbReference>
<proteinExistence type="inferred from homology"/>
<evidence type="ECO:0000256" key="4">
    <source>
        <dbReference type="RuleBase" id="RU003718"/>
    </source>
</evidence>
<evidence type="ECO:0000313" key="7">
    <source>
        <dbReference type="EMBL" id="KAH7520530.1"/>
    </source>
</evidence>